<reference evidence="2" key="1">
    <citation type="journal article" date="2014" name="Front. Microbiol.">
        <title>High frequency of phylogenetically diverse reductive dehalogenase-homologous genes in deep subseafloor sedimentary metagenomes.</title>
        <authorList>
            <person name="Kawai M."/>
            <person name="Futagami T."/>
            <person name="Toyoda A."/>
            <person name="Takaki Y."/>
            <person name="Nishi S."/>
            <person name="Hori S."/>
            <person name="Arai W."/>
            <person name="Tsubouchi T."/>
            <person name="Morono Y."/>
            <person name="Uchiyama I."/>
            <person name="Ito T."/>
            <person name="Fujiyama A."/>
            <person name="Inagaki F."/>
            <person name="Takami H."/>
        </authorList>
    </citation>
    <scope>NUCLEOTIDE SEQUENCE</scope>
    <source>
        <strain evidence="2">Expedition CK06-06</strain>
    </source>
</reference>
<evidence type="ECO:0000313" key="2">
    <source>
        <dbReference type="EMBL" id="GAI82947.1"/>
    </source>
</evidence>
<dbReference type="Gene3D" id="3.40.720.10">
    <property type="entry name" value="Alkaline Phosphatase, subunit A"/>
    <property type="match status" value="1"/>
</dbReference>
<feature type="domain" description="N-sulphoglucosamine sulphohydrolase C-terminal" evidence="1">
    <location>
        <begin position="60"/>
        <end position="158"/>
    </location>
</feature>
<gene>
    <name evidence="2" type="ORF">S12H4_26494</name>
</gene>
<dbReference type="AlphaFoldDB" id="X1RQH6"/>
<dbReference type="Gene3D" id="3.30.1120.10">
    <property type="match status" value="1"/>
</dbReference>
<dbReference type="InterPro" id="IPR032506">
    <property type="entry name" value="SGSH_C"/>
</dbReference>
<dbReference type="EMBL" id="BARW01015039">
    <property type="protein sequence ID" value="GAI82947.1"/>
    <property type="molecule type" value="Genomic_DNA"/>
</dbReference>
<accession>X1RQH6</accession>
<protein>
    <recommendedName>
        <fullName evidence="1">N-sulphoglucosamine sulphohydrolase C-terminal domain-containing protein</fullName>
    </recommendedName>
</protein>
<name>X1RQH6_9ZZZZ</name>
<dbReference type="InterPro" id="IPR017850">
    <property type="entry name" value="Alkaline_phosphatase_core_sf"/>
</dbReference>
<dbReference type="PANTHER" id="PTHR43751">
    <property type="entry name" value="SULFATASE"/>
    <property type="match status" value="1"/>
</dbReference>
<dbReference type="Pfam" id="PF16347">
    <property type="entry name" value="SGSH_C"/>
    <property type="match status" value="1"/>
</dbReference>
<dbReference type="PANTHER" id="PTHR43751:SF3">
    <property type="entry name" value="SULFATASE N-TERMINAL DOMAIN-CONTAINING PROTEIN"/>
    <property type="match status" value="1"/>
</dbReference>
<proteinExistence type="predicted"/>
<evidence type="ECO:0000259" key="1">
    <source>
        <dbReference type="Pfam" id="PF16347"/>
    </source>
</evidence>
<comment type="caution">
    <text evidence="2">The sequence shown here is derived from an EMBL/GenBank/DDBJ whole genome shotgun (WGS) entry which is preliminary data.</text>
</comment>
<dbReference type="SUPFAM" id="SSF53649">
    <property type="entry name" value="Alkaline phosphatase-like"/>
    <property type="match status" value="1"/>
</dbReference>
<organism evidence="2">
    <name type="scientific">marine sediment metagenome</name>
    <dbReference type="NCBI Taxonomy" id="412755"/>
    <lineage>
        <taxon>unclassified sequences</taxon>
        <taxon>metagenomes</taxon>
        <taxon>ecological metagenomes</taxon>
    </lineage>
</organism>
<sequence length="224" mass="25103">MEIGKLLNLLEELNIADNTVIFFTSDNGNSDPRTAEGEISIKELFNNQAPTAGSKGDIRDAAFHVPALACWPGYIEPGSVSDHIWAFWDFLPTVADIVGTNPPDDIDGISILPTLLGESSNQKNHDFLYWEYKGEQAVRMGDWYGYKDKQGKLKLYNLIKNPEQNNDLSGEYPEITEKIDKIMKREHTPSNAFPSPGESDEKFQKRIRALGITVADRPRNAGNF</sequence>
<dbReference type="InterPro" id="IPR052701">
    <property type="entry name" value="GAG_Ulvan_Degrading_Sulfatases"/>
</dbReference>